<evidence type="ECO:0000313" key="4">
    <source>
        <dbReference type="Proteomes" id="UP000183613"/>
    </source>
</evidence>
<sequence length="316" mass="34671">MSAAATLVKNLRKRLSKPTGYCLFDIQLKRRIALSPSLTRLVFSGDDVALMRTLAPDQRVKVLFPGANGAAPNLPKHGDWRAALRDLSPEQAPAMRSYTIRNLRTEAGELDIDFVLHGDTGPASRWAMQANIGDRLQINAPNAAFDDDPGGYEWQLPQGVRKVLLIGDETALPAIAGILEQLARHPDTPQVQAFIEVPEESDCQPLLCGPNTKVHWLPRASLGTGHGDGMLLAARELASLPPVRVQTADHAELEEPDLDSQRLWERASAKQNEFYAWVAGESAAVMAIRRFLVNDCGLDRKGLTLMGYWKLGRSLG</sequence>
<dbReference type="PATRIC" id="fig|882211.3.peg.526"/>
<comment type="caution">
    <text evidence="3">The sequence shown here is derived from an EMBL/GenBank/DDBJ whole genome shotgun (WGS) entry which is preliminary data.</text>
</comment>
<gene>
    <name evidence="3" type="ORF">SAMN04489800_2530</name>
</gene>
<dbReference type="AlphaFoldDB" id="A0A0J6G7X1"/>
<feature type="domain" description="FAD-binding FR-type" evidence="2">
    <location>
        <begin position="21"/>
        <end position="148"/>
    </location>
</feature>
<dbReference type="InterPro" id="IPR007037">
    <property type="entry name" value="SIP_rossman_dom"/>
</dbReference>
<protein>
    <submittedName>
        <fullName evidence="3">NADPH-dependent ferric siderophore reductase, contains FAD-binding and SIP domains</fullName>
    </submittedName>
</protein>
<dbReference type="Pfam" id="PF08021">
    <property type="entry name" value="FAD_binding_9"/>
    <property type="match status" value="1"/>
</dbReference>
<proteinExistence type="inferred from homology"/>
<dbReference type="InterPro" id="IPR039374">
    <property type="entry name" value="SIP_fam"/>
</dbReference>
<dbReference type="PANTHER" id="PTHR30157:SF0">
    <property type="entry name" value="NADPH-DEPENDENT FERRIC-CHELATE REDUCTASE"/>
    <property type="match status" value="1"/>
</dbReference>
<dbReference type="RefSeq" id="WP_048358445.1">
    <property type="nucleotide sequence ID" value="NZ_FNUD01000002.1"/>
</dbReference>
<name>A0A0J6G7X1_PSEDM</name>
<dbReference type="EMBL" id="FNUD01000002">
    <property type="protein sequence ID" value="SEE86790.1"/>
    <property type="molecule type" value="Genomic_DNA"/>
</dbReference>
<dbReference type="Proteomes" id="UP000183613">
    <property type="component" value="Unassembled WGS sequence"/>
</dbReference>
<reference evidence="3" key="1">
    <citation type="submission" date="2016-10" db="EMBL/GenBank/DDBJ databases">
        <authorList>
            <person name="Varghese N."/>
            <person name="Submissions S."/>
        </authorList>
    </citation>
    <scope>NUCLEOTIDE SEQUENCE [LARGE SCALE GENOMIC DNA]</scope>
    <source>
        <strain evidence="3">LMG 25555</strain>
    </source>
</reference>
<accession>A0A0J6G7X1</accession>
<dbReference type="Gene3D" id="2.40.30.10">
    <property type="entry name" value="Translation factors"/>
    <property type="match status" value="1"/>
</dbReference>
<dbReference type="PROSITE" id="PS51384">
    <property type="entry name" value="FAD_FR"/>
    <property type="match status" value="1"/>
</dbReference>
<dbReference type="InterPro" id="IPR017938">
    <property type="entry name" value="Riboflavin_synthase-like_b-brl"/>
</dbReference>
<dbReference type="Gene3D" id="3.40.50.80">
    <property type="entry name" value="Nucleotide-binding domain of ferredoxin-NADP reductase (FNR) module"/>
    <property type="match status" value="1"/>
</dbReference>
<comment type="similarity">
    <text evidence="1">Belongs to the SIP oxidoreductase family.</text>
</comment>
<dbReference type="Pfam" id="PF04954">
    <property type="entry name" value="SIP"/>
    <property type="match status" value="1"/>
</dbReference>
<dbReference type="SUPFAM" id="SSF63380">
    <property type="entry name" value="Riboflavin synthase domain-like"/>
    <property type="match status" value="1"/>
</dbReference>
<dbReference type="InterPro" id="IPR017927">
    <property type="entry name" value="FAD-bd_FR_type"/>
</dbReference>
<evidence type="ECO:0000259" key="2">
    <source>
        <dbReference type="PROSITE" id="PS51384"/>
    </source>
</evidence>
<dbReference type="PANTHER" id="PTHR30157">
    <property type="entry name" value="FERRIC REDUCTASE, NADPH-DEPENDENT"/>
    <property type="match status" value="1"/>
</dbReference>
<dbReference type="GO" id="GO:0016491">
    <property type="term" value="F:oxidoreductase activity"/>
    <property type="evidence" value="ECO:0007669"/>
    <property type="project" value="InterPro"/>
</dbReference>
<organism evidence="3 4">
    <name type="scientific">Pseudomonas deceptionensis</name>
    <dbReference type="NCBI Taxonomy" id="882211"/>
    <lineage>
        <taxon>Bacteria</taxon>
        <taxon>Pseudomonadati</taxon>
        <taxon>Pseudomonadota</taxon>
        <taxon>Gammaproteobacteria</taxon>
        <taxon>Pseudomonadales</taxon>
        <taxon>Pseudomonadaceae</taxon>
        <taxon>Pseudomonas</taxon>
    </lineage>
</organism>
<evidence type="ECO:0000313" key="3">
    <source>
        <dbReference type="EMBL" id="SEE86790.1"/>
    </source>
</evidence>
<dbReference type="CDD" id="cd06193">
    <property type="entry name" value="siderophore_interacting"/>
    <property type="match status" value="1"/>
</dbReference>
<dbReference type="InterPro" id="IPR013113">
    <property type="entry name" value="SIP_FAD-bd"/>
</dbReference>
<keyword evidence="4" id="KW-1185">Reference proteome</keyword>
<dbReference type="InterPro" id="IPR039261">
    <property type="entry name" value="FNR_nucleotide-bd"/>
</dbReference>
<dbReference type="OrthoDB" id="9814826at2"/>
<evidence type="ECO:0000256" key="1">
    <source>
        <dbReference type="ARBA" id="ARBA00035644"/>
    </source>
</evidence>